<evidence type="ECO:0000313" key="11">
    <source>
        <dbReference type="Proteomes" id="UP000178059"/>
    </source>
</evidence>
<dbReference type="Proteomes" id="UP000178059">
    <property type="component" value="Unassembled WGS sequence"/>
</dbReference>
<gene>
    <name evidence="10" type="ORF">A2824_01780</name>
</gene>
<dbReference type="Pfam" id="PF02073">
    <property type="entry name" value="Peptidase_M29"/>
    <property type="match status" value="1"/>
</dbReference>
<evidence type="ECO:0000256" key="3">
    <source>
        <dbReference type="ARBA" id="ARBA00001947"/>
    </source>
</evidence>
<comment type="cofactor">
    <cofactor evidence="2">
        <name>Mg(2+)</name>
        <dbReference type="ChEBI" id="CHEBI:18420"/>
    </cofactor>
</comment>
<dbReference type="InterPro" id="IPR052170">
    <property type="entry name" value="M29_Exopeptidase"/>
</dbReference>
<dbReference type="GO" id="GO:0006508">
    <property type="term" value="P:proteolysis"/>
    <property type="evidence" value="ECO:0007669"/>
    <property type="project" value="UniProtKB-KW"/>
</dbReference>
<evidence type="ECO:0000256" key="2">
    <source>
        <dbReference type="ARBA" id="ARBA00001946"/>
    </source>
</evidence>
<comment type="similarity">
    <text evidence="4">Belongs to the peptidase M29 family.</text>
</comment>
<keyword evidence="6 10" id="KW-0645">Protease</keyword>
<comment type="cofactor">
    <cofactor evidence="1">
        <name>Co(2+)</name>
        <dbReference type="ChEBI" id="CHEBI:48828"/>
    </cofactor>
</comment>
<dbReference type="EMBL" id="MFTT01000011">
    <property type="protein sequence ID" value="OGI70162.1"/>
    <property type="molecule type" value="Genomic_DNA"/>
</dbReference>
<protein>
    <submittedName>
        <fullName evidence="10">Thermophilic metalloprotease (M29) superfamily</fullName>
    </submittedName>
</protein>
<dbReference type="PANTHER" id="PTHR34448">
    <property type="entry name" value="AMINOPEPTIDASE"/>
    <property type="match status" value="1"/>
</dbReference>
<evidence type="ECO:0000256" key="1">
    <source>
        <dbReference type="ARBA" id="ARBA00001941"/>
    </source>
</evidence>
<dbReference type="PRINTS" id="PR00919">
    <property type="entry name" value="THERMOPTASE"/>
</dbReference>
<dbReference type="STRING" id="1801743.A2824_01780"/>
<dbReference type="Gene3D" id="3.40.1830.10">
    <property type="entry name" value="Thermophilic metalloprotease (M29)"/>
    <property type="match status" value="1"/>
</dbReference>
<evidence type="ECO:0000313" key="10">
    <source>
        <dbReference type="EMBL" id="OGI70162.1"/>
    </source>
</evidence>
<accession>A0A1F6VKL2</accession>
<evidence type="ECO:0000256" key="8">
    <source>
        <dbReference type="ARBA" id="ARBA00022801"/>
    </source>
</evidence>
<dbReference type="GO" id="GO:0008237">
    <property type="term" value="F:metallopeptidase activity"/>
    <property type="evidence" value="ECO:0007669"/>
    <property type="project" value="UniProtKB-KW"/>
</dbReference>
<evidence type="ECO:0000256" key="7">
    <source>
        <dbReference type="ARBA" id="ARBA00022723"/>
    </source>
</evidence>
<comment type="caution">
    <text evidence="10">The sequence shown here is derived from an EMBL/GenBank/DDBJ whole genome shotgun (WGS) entry which is preliminary data.</text>
</comment>
<dbReference type="InterPro" id="IPR035097">
    <property type="entry name" value="M29_N-terminal"/>
</dbReference>
<dbReference type="AlphaFoldDB" id="A0A1F6VKL2"/>
<keyword evidence="9 10" id="KW-0482">Metalloprotease</keyword>
<dbReference type="SUPFAM" id="SSF144052">
    <property type="entry name" value="Thermophilic metalloprotease-like"/>
    <property type="match status" value="1"/>
</dbReference>
<sequence>MAKSFTISRKILEKYADVLVNFALGSGRGIKGGEVVRIVARESSKPLFIELRKAVLKAGGHIIAHYGPEADEKHNPAKDFYELASRDQLTFFPEKYYKGLVDTIDHNVVIISEENKKELEGVDPKKIMLASGSMKLLQEWLRKKENQKKFTWTLGLFGTPAMAREAGLSLKTYWDQIIKACFLDKKNPVQEWKKVFEKLEKYRKKLNQLPIEKFHIKGKDIDLWITQGEKRAWVGGTGRNIPSFELFTSPDWRGTEGWIRFNQPLYRYGNLITGIELWFKNGRVVKSKARKNHKVLKEMIKQKNADKVGEFSMTDKRFSRITAFMAETLYDENVGGKYGNTHIALGASYHDCYGGDPSKVTKKGWEKLGFNDSAVHTDIISTTDRIITAYLKDGKKRVVYKNGQYTI</sequence>
<dbReference type="GO" id="GO:0046872">
    <property type="term" value="F:metal ion binding"/>
    <property type="evidence" value="ECO:0007669"/>
    <property type="project" value="UniProtKB-KW"/>
</dbReference>
<keyword evidence="5" id="KW-0031">Aminopeptidase</keyword>
<evidence type="ECO:0000256" key="9">
    <source>
        <dbReference type="ARBA" id="ARBA00023049"/>
    </source>
</evidence>
<reference evidence="10 11" key="1">
    <citation type="journal article" date="2016" name="Nat. Commun.">
        <title>Thousands of microbial genomes shed light on interconnected biogeochemical processes in an aquifer system.</title>
        <authorList>
            <person name="Anantharaman K."/>
            <person name="Brown C.T."/>
            <person name="Hug L.A."/>
            <person name="Sharon I."/>
            <person name="Castelle C.J."/>
            <person name="Probst A.J."/>
            <person name="Thomas B.C."/>
            <person name="Singh A."/>
            <person name="Wilkins M.J."/>
            <person name="Karaoz U."/>
            <person name="Brodie E.L."/>
            <person name="Williams K.H."/>
            <person name="Hubbard S.S."/>
            <person name="Banfield J.F."/>
        </authorList>
    </citation>
    <scope>NUCLEOTIDE SEQUENCE [LARGE SCALE GENOMIC DNA]</scope>
</reference>
<evidence type="ECO:0000256" key="6">
    <source>
        <dbReference type="ARBA" id="ARBA00022670"/>
    </source>
</evidence>
<dbReference type="PANTHER" id="PTHR34448:SF3">
    <property type="entry name" value="AMINOPEPTIDASE AMPS"/>
    <property type="match status" value="1"/>
</dbReference>
<comment type="cofactor">
    <cofactor evidence="3">
        <name>Zn(2+)</name>
        <dbReference type="ChEBI" id="CHEBI:29105"/>
    </cofactor>
</comment>
<name>A0A1F6VKL2_9BACT</name>
<keyword evidence="7" id="KW-0479">Metal-binding</keyword>
<evidence type="ECO:0000256" key="5">
    <source>
        <dbReference type="ARBA" id="ARBA00022438"/>
    </source>
</evidence>
<proteinExistence type="inferred from homology"/>
<evidence type="ECO:0000256" key="4">
    <source>
        <dbReference type="ARBA" id="ARBA00008236"/>
    </source>
</evidence>
<dbReference type="InterPro" id="IPR000787">
    <property type="entry name" value="Peptidase_M29"/>
</dbReference>
<organism evidence="10 11">
    <name type="scientific">Candidatus Nomurabacteria bacterium RIFCSPHIGHO2_01_FULL_42_16</name>
    <dbReference type="NCBI Taxonomy" id="1801743"/>
    <lineage>
        <taxon>Bacteria</taxon>
        <taxon>Candidatus Nomuraibacteriota</taxon>
    </lineage>
</organism>
<dbReference type="GO" id="GO:0004177">
    <property type="term" value="F:aminopeptidase activity"/>
    <property type="evidence" value="ECO:0007669"/>
    <property type="project" value="UniProtKB-KW"/>
</dbReference>
<keyword evidence="8" id="KW-0378">Hydrolase</keyword>